<evidence type="ECO:0000313" key="3">
    <source>
        <dbReference type="Proteomes" id="UP000197468"/>
    </source>
</evidence>
<keyword evidence="1" id="KW-0812">Transmembrane</keyword>
<feature type="transmembrane region" description="Helical" evidence="1">
    <location>
        <begin position="194"/>
        <end position="212"/>
    </location>
</feature>
<evidence type="ECO:0000256" key="1">
    <source>
        <dbReference type="SAM" id="Phobius"/>
    </source>
</evidence>
<protein>
    <recommendedName>
        <fullName evidence="4">DUF1275 family protein</fullName>
    </recommendedName>
</protein>
<name>A0A246JLM5_9BURK</name>
<dbReference type="PANTHER" id="PTHR37314">
    <property type="entry name" value="SLR0142 PROTEIN"/>
    <property type="match status" value="1"/>
</dbReference>
<accession>A0A246JLM5</accession>
<keyword evidence="1" id="KW-0472">Membrane</keyword>
<dbReference type="OrthoDB" id="270162at2"/>
<dbReference type="Pfam" id="PF06912">
    <property type="entry name" value="DUF1275"/>
    <property type="match status" value="1"/>
</dbReference>
<sequence length="251" mass="27063">MRRLLHLTSRHRAPSTNRALGLLLAFNAGAVNAGGFLILQRYTSHMTGFASQLADGAVMGQGTLVLNAAGAILAFLTGAAVCAMLVNWARQHRLRSVYALPLMLEAALLFPFGLMGAITLTWHTPFAVPLTVLLLSFIMGLQNAVGSKTSGGSVRTTHMTGNITDLGMELGKMLYWNRQRDHARPSVRHDRERAVRAGGLLLAFVLGGVAGALGFKHVGFVCVVPLAAVLFLLALPPMTRDWEKLTRREPT</sequence>
<keyword evidence="3" id="KW-1185">Reference proteome</keyword>
<feature type="transmembrane region" description="Helical" evidence="1">
    <location>
        <begin position="98"/>
        <end position="120"/>
    </location>
</feature>
<evidence type="ECO:0008006" key="4">
    <source>
        <dbReference type="Google" id="ProtNLM"/>
    </source>
</evidence>
<reference evidence="2 3" key="1">
    <citation type="journal article" date="2008" name="Int. J. Syst. Evol. Microbiol.">
        <title>Description of Roseateles aquatilis sp. nov. and Roseateles terrae sp. nov., in the class Betaproteobacteria, and emended description of the genus Roseateles.</title>
        <authorList>
            <person name="Gomila M."/>
            <person name="Bowien B."/>
            <person name="Falsen E."/>
            <person name="Moore E.R."/>
            <person name="Lalucat J."/>
        </authorList>
    </citation>
    <scope>NUCLEOTIDE SEQUENCE [LARGE SCALE GENOMIC DNA]</scope>
    <source>
        <strain evidence="2 3">CCUG 48205</strain>
    </source>
</reference>
<keyword evidence="1" id="KW-1133">Transmembrane helix</keyword>
<feature type="transmembrane region" description="Helical" evidence="1">
    <location>
        <begin position="20"/>
        <end position="39"/>
    </location>
</feature>
<comment type="caution">
    <text evidence="2">The sequence shown here is derived from an EMBL/GenBank/DDBJ whole genome shotgun (WGS) entry which is preliminary data.</text>
</comment>
<dbReference type="PANTHER" id="PTHR37314:SF4">
    <property type="entry name" value="UPF0700 TRANSMEMBRANE PROTEIN YOAK"/>
    <property type="match status" value="1"/>
</dbReference>
<feature type="transmembrane region" description="Helical" evidence="1">
    <location>
        <begin position="218"/>
        <end position="238"/>
    </location>
</feature>
<dbReference type="InterPro" id="IPR010699">
    <property type="entry name" value="DUF1275"/>
</dbReference>
<dbReference type="EMBL" id="NIOF01000001">
    <property type="protein sequence ID" value="OWQ93485.1"/>
    <property type="molecule type" value="Genomic_DNA"/>
</dbReference>
<feature type="transmembrane region" description="Helical" evidence="1">
    <location>
        <begin position="64"/>
        <end position="86"/>
    </location>
</feature>
<dbReference type="Proteomes" id="UP000197468">
    <property type="component" value="Unassembled WGS sequence"/>
</dbReference>
<proteinExistence type="predicted"/>
<organism evidence="2 3">
    <name type="scientific">Roseateles aquatilis</name>
    <dbReference type="NCBI Taxonomy" id="431061"/>
    <lineage>
        <taxon>Bacteria</taxon>
        <taxon>Pseudomonadati</taxon>
        <taxon>Pseudomonadota</taxon>
        <taxon>Betaproteobacteria</taxon>
        <taxon>Burkholderiales</taxon>
        <taxon>Sphaerotilaceae</taxon>
        <taxon>Roseateles</taxon>
    </lineage>
</organism>
<gene>
    <name evidence="2" type="ORF">CDN99_03165</name>
</gene>
<dbReference type="RefSeq" id="WP_088382631.1">
    <property type="nucleotide sequence ID" value="NZ_NIOF01000001.1"/>
</dbReference>
<evidence type="ECO:0000313" key="2">
    <source>
        <dbReference type="EMBL" id="OWQ93485.1"/>
    </source>
</evidence>
<dbReference type="AlphaFoldDB" id="A0A246JLM5"/>
<feature type="transmembrane region" description="Helical" evidence="1">
    <location>
        <begin position="126"/>
        <end position="145"/>
    </location>
</feature>